<dbReference type="OrthoDB" id="1310909at2"/>
<dbReference type="Proteomes" id="UP000239872">
    <property type="component" value="Unassembled WGS sequence"/>
</dbReference>
<feature type="chain" id="PRO_5015405061" evidence="1">
    <location>
        <begin position="20"/>
        <end position="373"/>
    </location>
</feature>
<keyword evidence="3" id="KW-1185">Reference proteome</keyword>
<name>A0A2S7SZP9_9BACT</name>
<organism evidence="2 3">
    <name type="scientific">Flavipsychrobacter stenotrophus</name>
    <dbReference type="NCBI Taxonomy" id="2077091"/>
    <lineage>
        <taxon>Bacteria</taxon>
        <taxon>Pseudomonadati</taxon>
        <taxon>Bacteroidota</taxon>
        <taxon>Chitinophagia</taxon>
        <taxon>Chitinophagales</taxon>
        <taxon>Chitinophagaceae</taxon>
        <taxon>Flavipsychrobacter</taxon>
    </lineage>
</organism>
<accession>A0A2S7SZP9</accession>
<proteinExistence type="predicted"/>
<protein>
    <submittedName>
        <fullName evidence="2">Uncharacterized protein</fullName>
    </submittedName>
</protein>
<feature type="signal peptide" evidence="1">
    <location>
        <begin position="1"/>
        <end position="19"/>
    </location>
</feature>
<sequence length="373" mass="42824">MKTLFLSFFLLPAFCNVRADDYLMKGNIGKYPVVFDLFMSGNQIEATYFYTSTCIDIVLKGERTDNGVVLYACHYNGNIEDTTETWQLTENANKSWTGKWIGKRGKAYDVVLAPIDVNTIRHPYAQLPIVKEFKEGDAYNYVRSSMLQVVKDTAIAQYGKYSLRDYHLKNARIEMFEIVGGMDKTLAAKINSRLLNKFVEHAWNYYGCTGNDTPAYNYTIYPPYITDNILSVNITADYYCNQAAHPDFTQDPVTIDMKTGNELVLEDILSLTATVVSVDHEGKWSDYRAEIYGPRLLALMQKLHPHQMSLINECGYGTVDPWRYPTWYVTEKGLYISPSFPHVMSNCLLPDWSYISFEELKKHKNPKKHITLP</sequence>
<gene>
    <name evidence="2" type="ORF">CJD36_001400</name>
</gene>
<evidence type="ECO:0000313" key="3">
    <source>
        <dbReference type="Proteomes" id="UP000239872"/>
    </source>
</evidence>
<dbReference type="AlphaFoldDB" id="A0A2S7SZP9"/>
<keyword evidence="1" id="KW-0732">Signal</keyword>
<evidence type="ECO:0000256" key="1">
    <source>
        <dbReference type="SAM" id="SignalP"/>
    </source>
</evidence>
<dbReference type="EMBL" id="PPSL01000001">
    <property type="protein sequence ID" value="PQJ12433.1"/>
    <property type="molecule type" value="Genomic_DNA"/>
</dbReference>
<dbReference type="RefSeq" id="WP_105037317.1">
    <property type="nucleotide sequence ID" value="NZ_PPSL01000001.1"/>
</dbReference>
<reference evidence="2 3" key="1">
    <citation type="submission" date="2018-01" db="EMBL/GenBank/DDBJ databases">
        <title>A novel member of the phylum Bacteroidetes isolated from glacier ice.</title>
        <authorList>
            <person name="Liu Q."/>
            <person name="Xin Y.-H."/>
        </authorList>
    </citation>
    <scope>NUCLEOTIDE SEQUENCE [LARGE SCALE GENOMIC DNA]</scope>
    <source>
        <strain evidence="2 3">RB1R16</strain>
    </source>
</reference>
<evidence type="ECO:0000313" key="2">
    <source>
        <dbReference type="EMBL" id="PQJ12433.1"/>
    </source>
</evidence>
<comment type="caution">
    <text evidence="2">The sequence shown here is derived from an EMBL/GenBank/DDBJ whole genome shotgun (WGS) entry which is preliminary data.</text>
</comment>